<dbReference type="SUPFAM" id="SSF50118">
    <property type="entry name" value="Cell growth inhibitor/plasmid maintenance toxic component"/>
    <property type="match status" value="1"/>
</dbReference>
<reference evidence="2 3" key="1">
    <citation type="submission" date="2019-07" db="EMBL/GenBank/DDBJ databases">
        <title>Whole genome shotgun sequence of Skermanella aerolata NBRC 106429.</title>
        <authorList>
            <person name="Hosoyama A."/>
            <person name="Uohara A."/>
            <person name="Ohji S."/>
            <person name="Ichikawa N."/>
        </authorList>
    </citation>
    <scope>NUCLEOTIDE SEQUENCE [LARGE SCALE GENOMIC DNA]</scope>
    <source>
        <strain evidence="2 3">NBRC 106429</strain>
    </source>
</reference>
<sequence>MTAMKRGDVVVVAAAGDYGKPRPAVIVQTDAFPAEHASVVVCQMTSELADAPHFRVTIEPKTNNGLRSKSQIIADEPVTIRRERIGQRIGRLGAADIVNLNVALAFVMGISD</sequence>
<dbReference type="GO" id="GO:0004521">
    <property type="term" value="F:RNA endonuclease activity"/>
    <property type="evidence" value="ECO:0007669"/>
    <property type="project" value="TreeGrafter"/>
</dbReference>
<proteinExistence type="predicted"/>
<comment type="caution">
    <text evidence="2">The sequence shown here is derived from an EMBL/GenBank/DDBJ whole genome shotgun (WGS) entry which is preliminary data.</text>
</comment>
<dbReference type="GO" id="GO:0006402">
    <property type="term" value="P:mRNA catabolic process"/>
    <property type="evidence" value="ECO:0007669"/>
    <property type="project" value="TreeGrafter"/>
</dbReference>
<dbReference type="Gene3D" id="2.30.30.110">
    <property type="match status" value="1"/>
</dbReference>
<dbReference type="RefSeq" id="WP_211099450.1">
    <property type="nucleotide sequence ID" value="NZ_BJYZ01000048.1"/>
</dbReference>
<accession>A0A512E1W0</accession>
<dbReference type="Pfam" id="PF02452">
    <property type="entry name" value="PemK_toxin"/>
    <property type="match status" value="1"/>
</dbReference>
<keyword evidence="1" id="KW-0812">Transmembrane</keyword>
<protein>
    <submittedName>
        <fullName evidence="2">mRNA interferase PemK</fullName>
    </submittedName>
</protein>
<dbReference type="GO" id="GO:0016075">
    <property type="term" value="P:rRNA catabolic process"/>
    <property type="evidence" value="ECO:0007669"/>
    <property type="project" value="TreeGrafter"/>
</dbReference>
<evidence type="ECO:0000256" key="1">
    <source>
        <dbReference type="SAM" id="Phobius"/>
    </source>
</evidence>
<feature type="transmembrane region" description="Helical" evidence="1">
    <location>
        <begin position="89"/>
        <end position="110"/>
    </location>
</feature>
<evidence type="ECO:0000313" key="2">
    <source>
        <dbReference type="EMBL" id="GEO42708.1"/>
    </source>
</evidence>
<dbReference type="GO" id="GO:0003677">
    <property type="term" value="F:DNA binding"/>
    <property type="evidence" value="ECO:0007669"/>
    <property type="project" value="InterPro"/>
</dbReference>
<dbReference type="EMBL" id="BJYZ01000048">
    <property type="protein sequence ID" value="GEO42708.1"/>
    <property type="molecule type" value="Genomic_DNA"/>
</dbReference>
<organism evidence="2 3">
    <name type="scientific">Skermanella aerolata</name>
    <dbReference type="NCBI Taxonomy" id="393310"/>
    <lineage>
        <taxon>Bacteria</taxon>
        <taxon>Pseudomonadati</taxon>
        <taxon>Pseudomonadota</taxon>
        <taxon>Alphaproteobacteria</taxon>
        <taxon>Rhodospirillales</taxon>
        <taxon>Azospirillaceae</taxon>
        <taxon>Skermanella</taxon>
    </lineage>
</organism>
<dbReference type="InterPro" id="IPR003477">
    <property type="entry name" value="PemK-like"/>
</dbReference>
<keyword evidence="1" id="KW-1133">Transmembrane helix</keyword>
<keyword evidence="1" id="KW-0472">Membrane</keyword>
<dbReference type="InterPro" id="IPR011067">
    <property type="entry name" value="Plasmid_toxin/cell-grow_inhib"/>
</dbReference>
<gene>
    <name evidence="2" type="ORF">SAE02_68560</name>
</gene>
<dbReference type="PANTHER" id="PTHR33988">
    <property type="entry name" value="ENDORIBONUCLEASE MAZF-RELATED"/>
    <property type="match status" value="1"/>
</dbReference>
<dbReference type="Proteomes" id="UP000321523">
    <property type="component" value="Unassembled WGS sequence"/>
</dbReference>
<evidence type="ECO:0000313" key="3">
    <source>
        <dbReference type="Proteomes" id="UP000321523"/>
    </source>
</evidence>
<keyword evidence="3" id="KW-1185">Reference proteome</keyword>
<name>A0A512E1W0_9PROT</name>
<dbReference type="AlphaFoldDB" id="A0A512E1W0"/>